<dbReference type="EMBL" id="BAAAQM010000001">
    <property type="protein sequence ID" value="GAA1951344.1"/>
    <property type="molecule type" value="Genomic_DNA"/>
</dbReference>
<evidence type="ECO:0008006" key="4">
    <source>
        <dbReference type="Google" id="ProtNLM"/>
    </source>
</evidence>
<protein>
    <recommendedName>
        <fullName evidence="4">Lipoprotein</fullName>
    </recommendedName>
</protein>
<evidence type="ECO:0000313" key="2">
    <source>
        <dbReference type="EMBL" id="GAA1951344.1"/>
    </source>
</evidence>
<feature type="chain" id="PRO_5045235670" description="Lipoprotein" evidence="1">
    <location>
        <begin position="26"/>
        <end position="251"/>
    </location>
</feature>
<organism evidence="2 3">
    <name type="scientific">Catenulispora subtropica</name>
    <dbReference type="NCBI Taxonomy" id="450798"/>
    <lineage>
        <taxon>Bacteria</taxon>
        <taxon>Bacillati</taxon>
        <taxon>Actinomycetota</taxon>
        <taxon>Actinomycetes</taxon>
        <taxon>Catenulisporales</taxon>
        <taxon>Catenulisporaceae</taxon>
        <taxon>Catenulispora</taxon>
    </lineage>
</organism>
<proteinExistence type="predicted"/>
<comment type="caution">
    <text evidence="2">The sequence shown here is derived from an EMBL/GenBank/DDBJ whole genome shotgun (WGS) entry which is preliminary data.</text>
</comment>
<evidence type="ECO:0000313" key="3">
    <source>
        <dbReference type="Proteomes" id="UP001499854"/>
    </source>
</evidence>
<dbReference type="PROSITE" id="PS51257">
    <property type="entry name" value="PROKAR_LIPOPROTEIN"/>
    <property type="match status" value="1"/>
</dbReference>
<sequence>MIQARSVRLAAVVVLGGAVALATTACGGPMQAGAAAVVEGQRTTDRQVQSQVEGFVSLLVDNHAAQESVFTTSARSVVAKSQVSHLVDEAVWQRAADDLGLTVGPDADAQKRAALVTAARQELPSRFPNFHGSDNEAVALYDALSQNSYIVAPSGVPAYVHYKALYDSVIAGQAAKLHVPSDLTVPSTGPQLRQALVETLTKAAKEIDVKVSPRYGSYDSGSGQVVAAATSWIRPTKEQLADAMAQMQQAQ</sequence>
<dbReference type="Proteomes" id="UP001499854">
    <property type="component" value="Unassembled WGS sequence"/>
</dbReference>
<accession>A0ABP5BV84</accession>
<keyword evidence="3" id="KW-1185">Reference proteome</keyword>
<reference evidence="3" key="1">
    <citation type="journal article" date="2019" name="Int. J. Syst. Evol. Microbiol.">
        <title>The Global Catalogue of Microorganisms (GCM) 10K type strain sequencing project: providing services to taxonomists for standard genome sequencing and annotation.</title>
        <authorList>
            <consortium name="The Broad Institute Genomics Platform"/>
            <consortium name="The Broad Institute Genome Sequencing Center for Infectious Disease"/>
            <person name="Wu L."/>
            <person name="Ma J."/>
        </authorList>
    </citation>
    <scope>NUCLEOTIDE SEQUENCE [LARGE SCALE GENOMIC DNA]</scope>
    <source>
        <strain evidence="3">JCM 16013</strain>
    </source>
</reference>
<feature type="signal peptide" evidence="1">
    <location>
        <begin position="1"/>
        <end position="25"/>
    </location>
</feature>
<name>A0ABP5BV84_9ACTN</name>
<gene>
    <name evidence="2" type="ORF">GCM10009838_03100</name>
</gene>
<keyword evidence="1" id="KW-0732">Signal</keyword>
<dbReference type="RefSeq" id="WP_344655044.1">
    <property type="nucleotide sequence ID" value="NZ_BAAAQM010000001.1"/>
</dbReference>
<evidence type="ECO:0000256" key="1">
    <source>
        <dbReference type="SAM" id="SignalP"/>
    </source>
</evidence>